<evidence type="ECO:0000256" key="1">
    <source>
        <dbReference type="ARBA" id="ARBA00001210"/>
    </source>
</evidence>
<dbReference type="HAMAP" id="MF_01883">
    <property type="entry name" value="MdcB"/>
    <property type="match status" value="1"/>
</dbReference>
<accession>A0ABS1JM44</accession>
<dbReference type="EC" id="2.4.2.52" evidence="5"/>
<dbReference type="GO" id="GO:0046917">
    <property type="term" value="F:triphosphoribosyl-dephospho-CoA synthase activity"/>
    <property type="evidence" value="ECO:0007669"/>
    <property type="project" value="UniProtKB-EC"/>
</dbReference>
<dbReference type="RefSeq" id="WP_201688781.1">
    <property type="nucleotide sequence ID" value="NZ_JAEQND010000004.1"/>
</dbReference>
<dbReference type="NCBIfam" id="TIGR03132">
    <property type="entry name" value="malonate_mdcB"/>
    <property type="match status" value="1"/>
</dbReference>
<keyword evidence="4 5" id="KW-0067">ATP-binding</keyword>
<evidence type="ECO:0000313" key="7">
    <source>
        <dbReference type="Proteomes" id="UP000622707"/>
    </source>
</evidence>
<dbReference type="EMBL" id="JAEQND010000004">
    <property type="protein sequence ID" value="MBL0425314.1"/>
    <property type="molecule type" value="Genomic_DNA"/>
</dbReference>
<protein>
    <recommendedName>
        <fullName evidence="5">Probable 2-(5''-triphosphoribosyl)-3'-dephosphocoenzyme-A synthase</fullName>
        <shortName evidence="5">2-(5''-triphosphoribosyl)-3'-dephospho-CoA synthase</shortName>
        <ecNumber evidence="5">2.4.2.52</ecNumber>
    </recommendedName>
</protein>
<gene>
    <name evidence="5 6" type="primary">mdcB</name>
    <name evidence="6" type="ORF">JI746_09345</name>
</gene>
<organism evidence="6 7">
    <name type="scientific">Ramlibacter alkalitolerans</name>
    <dbReference type="NCBI Taxonomy" id="2039631"/>
    <lineage>
        <taxon>Bacteria</taxon>
        <taxon>Pseudomonadati</taxon>
        <taxon>Pseudomonadota</taxon>
        <taxon>Betaproteobacteria</taxon>
        <taxon>Burkholderiales</taxon>
        <taxon>Comamonadaceae</taxon>
        <taxon>Ramlibacter</taxon>
    </lineage>
</organism>
<comment type="function">
    <text evidence="5">Involved in the formation of 2-(5''-phosphoribosyl)-3'-dephosphocoenzyme-A, the prosthetic group of the acyl-carrier protein of the malonate decarboxylase.</text>
</comment>
<comment type="catalytic activity">
    <reaction evidence="1 5">
        <text>3'-dephospho-CoA + ATP = 2'-(5''-triphospho-alpha-D-ribosyl)-3'-dephospho-CoA + adenine</text>
        <dbReference type="Rhea" id="RHEA:15117"/>
        <dbReference type="ChEBI" id="CHEBI:16708"/>
        <dbReference type="ChEBI" id="CHEBI:30616"/>
        <dbReference type="ChEBI" id="CHEBI:57328"/>
        <dbReference type="ChEBI" id="CHEBI:61378"/>
        <dbReference type="EC" id="2.4.2.52"/>
    </reaction>
</comment>
<dbReference type="Proteomes" id="UP000622707">
    <property type="component" value="Unassembled WGS sequence"/>
</dbReference>
<dbReference type="PANTHER" id="PTHR30201:SF2">
    <property type="entry name" value="2-(5''-TRIPHOSPHORIBOSYL)-3'-DEPHOSPHOCOENZYME-A SYNTHASE"/>
    <property type="match status" value="1"/>
</dbReference>
<sequence>MNAAVRVAIHGLPAAARVPLHETVRGIGRLATLALYHELSLAPKPGLVSFVDNGSHEDMDAATFMRSLFGLRSYFPAIAQAGAEGASFPELERLGREAEERMLAATGGINTHRGAIFALGLLCAATGRLAARAAVLEPEAVRACLDEEWGDALRARAARAAAAPAASKGQRAARAHGLRSAGDEAAAGFPVLFSTTLPAMRAARSAGACGTAALVQGLFATLATLDDTNLVHRGGIEGLRFAQAQAQDFLAAGGVLRRGWRTSAQEVHGRFVARRLSPGGAADVIACAWWAEQLGTLASHRA</sequence>
<keyword evidence="7" id="KW-1185">Reference proteome</keyword>
<evidence type="ECO:0000313" key="6">
    <source>
        <dbReference type="EMBL" id="MBL0425314.1"/>
    </source>
</evidence>
<evidence type="ECO:0000256" key="4">
    <source>
        <dbReference type="ARBA" id="ARBA00022840"/>
    </source>
</evidence>
<dbReference type="PANTHER" id="PTHR30201">
    <property type="entry name" value="TRIPHOSPHORIBOSYL-DEPHOSPHO-COA SYNTHASE"/>
    <property type="match status" value="1"/>
</dbReference>
<dbReference type="Pfam" id="PF01874">
    <property type="entry name" value="CitG"/>
    <property type="match status" value="1"/>
</dbReference>
<evidence type="ECO:0000256" key="3">
    <source>
        <dbReference type="ARBA" id="ARBA00022741"/>
    </source>
</evidence>
<evidence type="ECO:0000256" key="2">
    <source>
        <dbReference type="ARBA" id="ARBA00022679"/>
    </source>
</evidence>
<evidence type="ECO:0000256" key="5">
    <source>
        <dbReference type="HAMAP-Rule" id="MF_01883"/>
    </source>
</evidence>
<comment type="similarity">
    <text evidence="5">Belongs to the CitG/MdcB family.</text>
</comment>
<dbReference type="InterPro" id="IPR002736">
    <property type="entry name" value="CitG"/>
</dbReference>
<keyword evidence="6" id="KW-0328">Glycosyltransferase</keyword>
<name>A0ABS1JM44_9BURK</name>
<proteinExistence type="inferred from homology"/>
<comment type="caution">
    <text evidence="6">The sequence shown here is derived from an EMBL/GenBank/DDBJ whole genome shotgun (WGS) entry which is preliminary data.</text>
</comment>
<dbReference type="InterPro" id="IPR017555">
    <property type="entry name" value="TriPribosyl-deP-CoA_syn"/>
</dbReference>
<keyword evidence="3 5" id="KW-0547">Nucleotide-binding</keyword>
<reference evidence="6 7" key="1">
    <citation type="journal article" date="2017" name="Int. J. Syst. Evol. Microbiol.">
        <title>Ramlibacter alkalitolerans sp. nov., alkali-tolerant bacterium isolated from soil of ginseng.</title>
        <authorList>
            <person name="Lee D.H."/>
            <person name="Cha C.J."/>
        </authorList>
    </citation>
    <scope>NUCLEOTIDE SEQUENCE [LARGE SCALE GENOMIC DNA]</scope>
    <source>
        <strain evidence="6 7">KACC 19305</strain>
    </source>
</reference>
<dbReference type="GO" id="GO:0016757">
    <property type="term" value="F:glycosyltransferase activity"/>
    <property type="evidence" value="ECO:0007669"/>
    <property type="project" value="UniProtKB-KW"/>
</dbReference>
<dbReference type="Gene3D" id="1.10.4200.10">
    <property type="entry name" value="Triphosphoribosyl-dephospho-CoA protein"/>
    <property type="match status" value="1"/>
</dbReference>
<keyword evidence="2 5" id="KW-0808">Transferase</keyword>